<name>A0A177P7V9_9GAMM</name>
<dbReference type="Proteomes" id="UP000077628">
    <property type="component" value="Unassembled WGS sequence"/>
</dbReference>
<evidence type="ECO:0000313" key="3">
    <source>
        <dbReference type="Proteomes" id="UP000077628"/>
    </source>
</evidence>
<dbReference type="SUPFAM" id="SSF56731">
    <property type="entry name" value="DNA primase core"/>
    <property type="match status" value="1"/>
</dbReference>
<dbReference type="AlphaFoldDB" id="A0A177P7V9"/>
<proteinExistence type="predicted"/>
<evidence type="ECO:0000259" key="1">
    <source>
        <dbReference type="Pfam" id="PF19263"/>
    </source>
</evidence>
<dbReference type="GO" id="GO:0006260">
    <property type="term" value="P:DNA replication"/>
    <property type="evidence" value="ECO:0007669"/>
    <property type="project" value="InterPro"/>
</dbReference>
<dbReference type="Gene3D" id="3.40.50.300">
    <property type="entry name" value="P-loop containing nucleotide triphosphate hydrolases"/>
    <property type="match status" value="1"/>
</dbReference>
<comment type="caution">
    <text evidence="2">The sequence shown here is derived from an EMBL/GenBank/DDBJ whole genome shotgun (WGS) entry which is preliminary data.</text>
</comment>
<gene>
    <name evidence="2" type="ORF">A1355_18895</name>
</gene>
<dbReference type="EMBL" id="LUUK01000028">
    <property type="protein sequence ID" value="OAI26386.1"/>
    <property type="molecule type" value="Genomic_DNA"/>
</dbReference>
<dbReference type="InterPro" id="IPR027417">
    <property type="entry name" value="P-loop_NTPase"/>
</dbReference>
<feature type="domain" description="NrS-1 polymerase-like helicase" evidence="1">
    <location>
        <begin position="425"/>
        <end position="532"/>
    </location>
</feature>
<evidence type="ECO:0000313" key="2">
    <source>
        <dbReference type="EMBL" id="OAI26386.1"/>
    </source>
</evidence>
<dbReference type="InterPro" id="IPR045455">
    <property type="entry name" value="NrS-1_pol-like_helicase"/>
</dbReference>
<dbReference type="Pfam" id="PF19263">
    <property type="entry name" value="DUF5906"/>
    <property type="match status" value="1"/>
</dbReference>
<dbReference type="Gene3D" id="3.90.580.10">
    <property type="entry name" value="Zinc finger, CHC2-type domain"/>
    <property type="match status" value="1"/>
</dbReference>
<dbReference type="CDD" id="cd01029">
    <property type="entry name" value="TOPRIM_primases"/>
    <property type="match status" value="1"/>
</dbReference>
<dbReference type="InterPro" id="IPR034154">
    <property type="entry name" value="TOPRIM_DnaG/twinkle"/>
</dbReference>
<keyword evidence="3" id="KW-1185">Reference proteome</keyword>
<dbReference type="GO" id="GO:0008270">
    <property type="term" value="F:zinc ion binding"/>
    <property type="evidence" value="ECO:0007669"/>
    <property type="project" value="InterPro"/>
</dbReference>
<dbReference type="InterPro" id="IPR036977">
    <property type="entry name" value="DNA_primase_Znf_CHC2"/>
</dbReference>
<dbReference type="SUPFAM" id="SSF52540">
    <property type="entry name" value="P-loop containing nucleoside triphosphate hydrolases"/>
    <property type="match status" value="1"/>
</dbReference>
<dbReference type="OrthoDB" id="784829at2"/>
<dbReference type="GO" id="GO:0003677">
    <property type="term" value="F:DNA binding"/>
    <property type="evidence" value="ECO:0007669"/>
    <property type="project" value="InterPro"/>
</dbReference>
<organism evidence="2 3">
    <name type="scientific">Methylomonas koyamae</name>
    <dbReference type="NCBI Taxonomy" id="702114"/>
    <lineage>
        <taxon>Bacteria</taxon>
        <taxon>Pseudomonadati</taxon>
        <taxon>Pseudomonadota</taxon>
        <taxon>Gammaproteobacteria</taxon>
        <taxon>Methylococcales</taxon>
        <taxon>Methylococcaceae</taxon>
        <taxon>Methylomonas</taxon>
    </lineage>
</organism>
<dbReference type="Gene3D" id="3.40.1360.10">
    <property type="match status" value="1"/>
</dbReference>
<reference evidence="3" key="1">
    <citation type="submission" date="2016-03" db="EMBL/GenBank/DDBJ databases">
        <authorList>
            <person name="Heylen K."/>
            <person name="De Vos P."/>
            <person name="Vekeman B."/>
        </authorList>
    </citation>
    <scope>NUCLEOTIDE SEQUENCE [LARGE SCALE GENOMIC DNA]</scope>
    <source>
        <strain evidence="3">R-45383</strain>
    </source>
</reference>
<accession>A0A177P7V9</accession>
<sequence>MSTNDKIEATIKKILSQSKKVTQDSKGYMMCCPAHDDKNPSLSMGVGRDGRVLLKCFAGCTIEQVVAGFGLRLSDLHPNEKRNIVAEYSYKDAKGEEVFQIVRLEPKSFYVRQNQDGRWVYNQKGVHLVPFRLPKLNKAVKEKRQVFIVEGEKDCNNMVKRFKLTATTFPFGAKKWQAHYAKYFKNARIVIVPDNDAVGREHAQMVAEKLNDVAKEIRIVSLPDLPDKGDISDWIRQGGTKEAFLALVEDTPLWEPAPVIEHTEDELALKARIEELNKKYATVLVRGKYVVLQPDSWDPSLNCSTIEFINPFSLEKMFAHDQVITGYSGKKPFYQNVIKAWSHSPDRRKYEGIVFDPGKDHGPEYFNLWRGFDVRPKKSHKFDSYLNHIYDVIADGDTAVYNHLIAIMADAVQLRPRPGVAVAILGKQGVGKGVFVNNFGALFGRHYLHITHGEHMTGRFNRHLAEGMIVFVDEAIWAGDKKAEGVLKGLITEERLMIEAKGVDAYAIKNHNRVFLASNHDWIVPAGLEDRRFFVIRASDLHIQDRDYFGRIQEHMDNGGREGLLRYLQQYDLTDIELTAFPRTKELANQKLLSMDLVDLFLFSVLQNGMLYADRGDFDLELSQKPWGNGVVGSDLLYKAFKAFHLSGGKKWINSDASFGIALSRIIPQRKKKRCKGVMSYIFPSLKECRDQFDAITRQDWEWPKVQEDDRD</sequence>
<dbReference type="RefSeq" id="WP_064024763.1">
    <property type="nucleotide sequence ID" value="NZ_LUUK01000028.1"/>
</dbReference>
<protein>
    <recommendedName>
        <fullName evidence="1">NrS-1 polymerase-like helicase domain-containing protein</fullName>
    </recommendedName>
</protein>